<dbReference type="GO" id="GO:0005886">
    <property type="term" value="C:plasma membrane"/>
    <property type="evidence" value="ECO:0007669"/>
    <property type="project" value="UniProtKB-SubCell"/>
</dbReference>
<evidence type="ECO:0000256" key="2">
    <source>
        <dbReference type="ARBA" id="ARBA00008806"/>
    </source>
</evidence>
<protein>
    <submittedName>
        <fullName evidence="7">Type IV secretory system conjugative DNA transfer family protein</fullName>
    </submittedName>
</protein>
<keyword evidence="6" id="KW-0472">Membrane</keyword>
<organism evidence="7 8">
    <name type="scientific">Stagnihabitans tardus</name>
    <dbReference type="NCBI Taxonomy" id="2699202"/>
    <lineage>
        <taxon>Bacteria</taxon>
        <taxon>Pseudomonadati</taxon>
        <taxon>Pseudomonadota</taxon>
        <taxon>Alphaproteobacteria</taxon>
        <taxon>Rhodobacterales</taxon>
        <taxon>Paracoccaceae</taxon>
        <taxon>Stagnihabitans</taxon>
    </lineage>
</organism>
<keyword evidence="4" id="KW-0812">Transmembrane</keyword>
<dbReference type="Pfam" id="PF02534">
    <property type="entry name" value="T4SS-DNA_transf"/>
    <property type="match status" value="1"/>
</dbReference>
<dbReference type="Gene3D" id="3.40.50.300">
    <property type="entry name" value="P-loop containing nucleotide triphosphate hydrolases"/>
    <property type="match status" value="1"/>
</dbReference>
<evidence type="ECO:0000313" key="7">
    <source>
        <dbReference type="EMBL" id="NBZ88982.1"/>
    </source>
</evidence>
<keyword evidence="8" id="KW-1185">Reference proteome</keyword>
<sequence length="411" mass="44953">MAPIGFHTAQTTSTFGDLIADATDAGLVTIAGTGAGKGRGQVIPALLSWPGSMIVTDPKGELAAVTARYRRELGQKVVVLAPFSNRATDGLNPLDSLNAGNPYRVEDAMSLARQMTPRERLTDPFWEDRAQLILTSTLLFIATHLPQPMRRLDMLRRIWCGRDDRRHDVLAMMLHCGLFGGLISDGANEFLSAPDKTRGSILSTIQNALGFLASPGAVSTLAQSTLPLSEIVQGGSYTIYMTVPPHLTKSHGVLLRLWLKTLIGAVMRRERRPEVDDLFLVDEAAQVGPMEELLVASSLLRGYGLRTWTFWQSIGQIRSIHGERALELLDNAGALSMFGAANASSEASIHQLTGWEGRLLGQNPNRMILARAGEMPAEILRLDYLSDPEFAGRFDTNPFHQPLGITKQFTR</sequence>
<accession>A0AAE4YC78</accession>
<dbReference type="InterPro" id="IPR027417">
    <property type="entry name" value="P-loop_NTPase"/>
</dbReference>
<name>A0AAE4YC78_9RHOB</name>
<proteinExistence type="inferred from homology"/>
<evidence type="ECO:0000256" key="3">
    <source>
        <dbReference type="ARBA" id="ARBA00022475"/>
    </source>
</evidence>
<dbReference type="EMBL" id="JAABNR010000016">
    <property type="protein sequence ID" value="NBZ88982.1"/>
    <property type="molecule type" value="Genomic_DNA"/>
</dbReference>
<comment type="subcellular location">
    <subcellularLocation>
        <location evidence="1">Cell membrane</location>
        <topology evidence="1">Multi-pass membrane protein</topology>
    </subcellularLocation>
</comment>
<comment type="similarity">
    <text evidence="2">Belongs to the VirD4/TraG family.</text>
</comment>
<dbReference type="Proteomes" id="UP001193501">
    <property type="component" value="Unassembled WGS sequence"/>
</dbReference>
<dbReference type="CDD" id="cd01127">
    <property type="entry name" value="TrwB_TraG_TraD_VirD4"/>
    <property type="match status" value="2"/>
</dbReference>
<evidence type="ECO:0000256" key="5">
    <source>
        <dbReference type="ARBA" id="ARBA00022989"/>
    </source>
</evidence>
<dbReference type="InterPro" id="IPR051539">
    <property type="entry name" value="T4SS-coupling_protein"/>
</dbReference>
<evidence type="ECO:0000256" key="1">
    <source>
        <dbReference type="ARBA" id="ARBA00004651"/>
    </source>
</evidence>
<evidence type="ECO:0000256" key="4">
    <source>
        <dbReference type="ARBA" id="ARBA00022692"/>
    </source>
</evidence>
<evidence type="ECO:0000256" key="6">
    <source>
        <dbReference type="ARBA" id="ARBA00023136"/>
    </source>
</evidence>
<dbReference type="SUPFAM" id="SSF52540">
    <property type="entry name" value="P-loop containing nucleoside triphosphate hydrolases"/>
    <property type="match status" value="1"/>
</dbReference>
<dbReference type="InterPro" id="IPR003688">
    <property type="entry name" value="TraG/VirD4"/>
</dbReference>
<dbReference type="AlphaFoldDB" id="A0AAE4YC78"/>
<gene>
    <name evidence="7" type="ORF">GV832_15420</name>
</gene>
<dbReference type="PANTHER" id="PTHR37937:SF1">
    <property type="entry name" value="CONJUGATIVE TRANSFER: DNA TRANSPORT"/>
    <property type="match status" value="1"/>
</dbReference>
<comment type="caution">
    <text evidence="7">The sequence shown here is derived from an EMBL/GenBank/DDBJ whole genome shotgun (WGS) entry which is preliminary data.</text>
</comment>
<keyword evidence="5" id="KW-1133">Transmembrane helix</keyword>
<keyword evidence="3" id="KW-1003">Cell membrane</keyword>
<reference evidence="7" key="1">
    <citation type="submission" date="2020-01" db="EMBL/GenBank/DDBJ databases">
        <authorList>
            <person name="Chen W.-M."/>
        </authorList>
    </citation>
    <scope>NUCLEOTIDE SEQUENCE</scope>
    <source>
        <strain evidence="7">CYK-10</strain>
    </source>
</reference>
<evidence type="ECO:0000313" key="8">
    <source>
        <dbReference type="Proteomes" id="UP001193501"/>
    </source>
</evidence>
<dbReference type="PANTHER" id="PTHR37937">
    <property type="entry name" value="CONJUGATIVE TRANSFER: DNA TRANSPORT"/>
    <property type="match status" value="1"/>
</dbReference>
<dbReference type="RefSeq" id="WP_168775798.1">
    <property type="nucleotide sequence ID" value="NZ_JAABNR010000016.1"/>
</dbReference>